<feature type="transmembrane region" description="Helical" evidence="1">
    <location>
        <begin position="26"/>
        <end position="47"/>
    </location>
</feature>
<evidence type="ECO:0008006" key="4">
    <source>
        <dbReference type="Google" id="ProtNLM"/>
    </source>
</evidence>
<organism evidence="2 3">
    <name type="scientific">Pelagirhabdus alkalitolerans</name>
    <dbReference type="NCBI Taxonomy" id="1612202"/>
    <lineage>
        <taxon>Bacteria</taxon>
        <taxon>Bacillati</taxon>
        <taxon>Bacillota</taxon>
        <taxon>Bacilli</taxon>
        <taxon>Bacillales</taxon>
        <taxon>Bacillaceae</taxon>
        <taxon>Pelagirhabdus</taxon>
    </lineage>
</organism>
<evidence type="ECO:0000313" key="2">
    <source>
        <dbReference type="EMBL" id="SDC58541.1"/>
    </source>
</evidence>
<keyword evidence="1" id="KW-1133">Transmembrane helix</keyword>
<dbReference type="OrthoDB" id="1925387at2"/>
<evidence type="ECO:0000313" key="3">
    <source>
        <dbReference type="Proteomes" id="UP000242949"/>
    </source>
</evidence>
<reference evidence="3" key="1">
    <citation type="submission" date="2016-09" db="EMBL/GenBank/DDBJ databases">
        <authorList>
            <person name="Varghese N."/>
            <person name="Submissions S."/>
        </authorList>
    </citation>
    <scope>NUCLEOTIDE SEQUENCE [LARGE SCALE GENOMIC DNA]</scope>
    <source>
        <strain evidence="3">S5</strain>
    </source>
</reference>
<sequence length="202" mass="23631">MVKLRDTLKGMTNRERIDYLWEYYKIHFFFIIIFFIMSALVINWLFFTESTQVGLYVVSDSSMEEVNDITEALESHETNDYGIVMDHSYHEGEFDDTANPQFYERFTIRLAVGQIDMIVANESFAEHLFDRDAFIPLNEVLHLESINVESRDTYDVNDEVYGLRVNEFDIFDASEGLSNHYLFVPGSGHNKEETAEFIKSIN</sequence>
<gene>
    <name evidence="2" type="ORF">SAMN05421734_11240</name>
</gene>
<accession>A0A1G6MSV6</accession>
<proteinExistence type="predicted"/>
<name>A0A1G6MSV6_9BACI</name>
<protein>
    <recommendedName>
        <fullName evidence="4">Extracellular solute-binding protein</fullName>
    </recommendedName>
</protein>
<keyword evidence="1" id="KW-0472">Membrane</keyword>
<evidence type="ECO:0000256" key="1">
    <source>
        <dbReference type="SAM" id="Phobius"/>
    </source>
</evidence>
<dbReference type="Proteomes" id="UP000242949">
    <property type="component" value="Unassembled WGS sequence"/>
</dbReference>
<keyword evidence="3" id="KW-1185">Reference proteome</keyword>
<dbReference type="AlphaFoldDB" id="A0A1G6MSV6"/>
<keyword evidence="1" id="KW-0812">Transmembrane</keyword>
<dbReference type="EMBL" id="FMYI01000012">
    <property type="protein sequence ID" value="SDC58541.1"/>
    <property type="molecule type" value="Genomic_DNA"/>
</dbReference>
<dbReference type="RefSeq" id="WP_090797098.1">
    <property type="nucleotide sequence ID" value="NZ_FMYI01000012.1"/>
</dbReference>